<dbReference type="PATRIC" id="fig|1227487.5.peg.4130"/>
<proteinExistence type="predicted"/>
<dbReference type="InterPro" id="IPR036983">
    <property type="entry name" value="AIM24_sf"/>
</dbReference>
<sequence>MEHEISAGPSFALLTVSLAESESLRAESGAMVSHDTAIEMETNATGGFLKSIRRAFGGESFFQNTFRATAPGDVQFAPPLPGDISHVELTGETLYVQSGSYLAGDAGLDVDTEFGGARTFFGGEGLFLLKVTGSGPLFLSSYGAIEEISLDDRESFVVDTGHVVAFEDTAEFTVRRVGGLRSTLTSGEGLVCEFGGSGTVWVQSRSPDAFLSWLIPKLPRPAPNTQ</sequence>
<dbReference type="NCBIfam" id="TIGR00266">
    <property type="entry name" value="TIGR00266 family protein"/>
    <property type="match status" value="1"/>
</dbReference>
<dbReference type="EMBL" id="AOIV01000045">
    <property type="protein sequence ID" value="ELZ26163.1"/>
    <property type="molecule type" value="Genomic_DNA"/>
</dbReference>
<dbReference type="AlphaFoldDB" id="M0CU40"/>
<dbReference type="InterPro" id="IPR016031">
    <property type="entry name" value="Trp_RNA-bd_attenuator-like_dom"/>
</dbReference>
<protein>
    <recommendedName>
        <fullName evidence="3">TIGR00266 family protein</fullName>
    </recommendedName>
</protein>
<reference evidence="1 2" key="1">
    <citation type="journal article" date="2014" name="PLoS Genet.">
        <title>Phylogenetically driven sequencing of extremely halophilic archaea reveals strategies for static and dynamic osmo-response.</title>
        <authorList>
            <person name="Becker E.A."/>
            <person name="Seitzer P.M."/>
            <person name="Tritt A."/>
            <person name="Larsen D."/>
            <person name="Krusor M."/>
            <person name="Yao A.I."/>
            <person name="Wu D."/>
            <person name="Madern D."/>
            <person name="Eisen J.A."/>
            <person name="Darling A.E."/>
            <person name="Facciotti M.T."/>
        </authorList>
    </citation>
    <scope>NUCLEOTIDE SEQUENCE [LARGE SCALE GENOMIC DNA]</scope>
    <source>
        <strain evidence="1 2">JCM 14848</strain>
    </source>
</reference>
<dbReference type="Proteomes" id="UP000011513">
    <property type="component" value="Unassembled WGS sequence"/>
</dbReference>
<dbReference type="InParanoid" id="M0CU40"/>
<evidence type="ECO:0000313" key="2">
    <source>
        <dbReference type="Proteomes" id="UP000011513"/>
    </source>
</evidence>
<dbReference type="PANTHER" id="PTHR43657:SF1">
    <property type="entry name" value="ALTERED INHERITANCE OF MITOCHONDRIA PROTEIN 24, MITOCHONDRIAL"/>
    <property type="match status" value="1"/>
</dbReference>
<dbReference type="Gene3D" id="3.60.160.10">
    <property type="entry name" value="Mitochondrial biogenesis AIM24"/>
    <property type="match status" value="1"/>
</dbReference>
<dbReference type="PANTHER" id="PTHR43657">
    <property type="entry name" value="TRYPTOPHAN RNA-BINDING ATTENUATOR PROTEIN-LIKE PROTEIN"/>
    <property type="match status" value="1"/>
</dbReference>
<keyword evidence="2" id="KW-1185">Reference proteome</keyword>
<evidence type="ECO:0000313" key="1">
    <source>
        <dbReference type="EMBL" id="ELZ26163.1"/>
    </source>
</evidence>
<dbReference type="InterPro" id="IPR002838">
    <property type="entry name" value="AIM24"/>
</dbReference>
<gene>
    <name evidence="1" type="ORF">C474_20721</name>
</gene>
<dbReference type="eggNOG" id="arCOG01907">
    <property type="taxonomic scope" value="Archaea"/>
</dbReference>
<accession>M0CU40</accession>
<dbReference type="OrthoDB" id="7592at2157"/>
<organism evidence="1 2">
    <name type="scientific">Halogeometricum pallidum JCM 14848</name>
    <dbReference type="NCBI Taxonomy" id="1227487"/>
    <lineage>
        <taxon>Archaea</taxon>
        <taxon>Methanobacteriati</taxon>
        <taxon>Methanobacteriota</taxon>
        <taxon>Stenosarchaea group</taxon>
        <taxon>Halobacteria</taxon>
        <taxon>Halobacteriales</taxon>
        <taxon>Haloferacaceae</taxon>
        <taxon>Halogeometricum</taxon>
    </lineage>
</organism>
<evidence type="ECO:0008006" key="3">
    <source>
        <dbReference type="Google" id="ProtNLM"/>
    </source>
</evidence>
<comment type="caution">
    <text evidence="1">The sequence shown here is derived from an EMBL/GenBank/DDBJ whole genome shotgun (WGS) entry which is preliminary data.</text>
</comment>
<dbReference type="Pfam" id="PF01987">
    <property type="entry name" value="AIM24"/>
    <property type="match status" value="1"/>
</dbReference>
<name>M0CU40_HALPD</name>
<dbReference type="SUPFAM" id="SSF51219">
    <property type="entry name" value="TRAP-like"/>
    <property type="match status" value="1"/>
</dbReference>
<dbReference type="RefSeq" id="WP_008390154.1">
    <property type="nucleotide sequence ID" value="NZ_AOIV01000045.1"/>
</dbReference>